<feature type="compositionally biased region" description="Basic and acidic residues" evidence="1">
    <location>
        <begin position="47"/>
        <end position="60"/>
    </location>
</feature>
<organism evidence="2 3">
    <name type="scientific">Actinomadura napierensis</name>
    <dbReference type="NCBI Taxonomy" id="267854"/>
    <lineage>
        <taxon>Bacteria</taxon>
        <taxon>Bacillati</taxon>
        <taxon>Actinomycetota</taxon>
        <taxon>Actinomycetes</taxon>
        <taxon>Streptosporangiales</taxon>
        <taxon>Thermomonosporaceae</taxon>
        <taxon>Actinomadura</taxon>
    </lineage>
</organism>
<feature type="compositionally biased region" description="Low complexity" evidence="1">
    <location>
        <begin position="22"/>
        <end position="40"/>
    </location>
</feature>
<name>A0ABN2ZRL9_9ACTN</name>
<protein>
    <submittedName>
        <fullName evidence="2">Uncharacterized protein</fullName>
    </submittedName>
</protein>
<gene>
    <name evidence="2" type="ORF">GCM10009727_47660</name>
</gene>
<comment type="caution">
    <text evidence="2">The sequence shown here is derived from an EMBL/GenBank/DDBJ whole genome shotgun (WGS) entry which is preliminary data.</text>
</comment>
<evidence type="ECO:0000313" key="3">
    <source>
        <dbReference type="Proteomes" id="UP001501020"/>
    </source>
</evidence>
<accession>A0ABN2ZRL9</accession>
<evidence type="ECO:0000256" key="1">
    <source>
        <dbReference type="SAM" id="MobiDB-lite"/>
    </source>
</evidence>
<feature type="compositionally biased region" description="Basic residues" evidence="1">
    <location>
        <begin position="61"/>
        <end position="78"/>
    </location>
</feature>
<keyword evidence="3" id="KW-1185">Reference proteome</keyword>
<evidence type="ECO:0000313" key="2">
    <source>
        <dbReference type="EMBL" id="GAA2146408.1"/>
    </source>
</evidence>
<dbReference type="RefSeq" id="WP_344270990.1">
    <property type="nucleotide sequence ID" value="NZ_BAAAMR010000043.1"/>
</dbReference>
<reference evidence="2 3" key="1">
    <citation type="journal article" date="2019" name="Int. J. Syst. Evol. Microbiol.">
        <title>The Global Catalogue of Microorganisms (GCM) 10K type strain sequencing project: providing services to taxonomists for standard genome sequencing and annotation.</title>
        <authorList>
            <consortium name="The Broad Institute Genomics Platform"/>
            <consortium name="The Broad Institute Genome Sequencing Center for Infectious Disease"/>
            <person name="Wu L."/>
            <person name="Ma J."/>
        </authorList>
    </citation>
    <scope>NUCLEOTIDE SEQUENCE [LARGE SCALE GENOMIC DNA]</scope>
    <source>
        <strain evidence="2 3">JCM 13850</strain>
    </source>
</reference>
<sequence length="86" mass="9250">MGQPGMRITVDAAMRARDISRPWPDGGPDPASDPARRPGAPAGGAEPGERGDARRTEPARRSRAAKNERRRLGKRGGARKVPENEL</sequence>
<proteinExistence type="predicted"/>
<dbReference type="Proteomes" id="UP001501020">
    <property type="component" value="Unassembled WGS sequence"/>
</dbReference>
<dbReference type="EMBL" id="BAAAMR010000043">
    <property type="protein sequence ID" value="GAA2146408.1"/>
    <property type="molecule type" value="Genomic_DNA"/>
</dbReference>
<feature type="region of interest" description="Disordered" evidence="1">
    <location>
        <begin position="1"/>
        <end position="86"/>
    </location>
</feature>